<reference evidence="1 2" key="1">
    <citation type="submission" date="2016-06" db="EMBL/GenBank/DDBJ databases">
        <authorList>
            <person name="Kjaerup R.B."/>
            <person name="Dalgaard T.S."/>
            <person name="Juul-Madsen H.R."/>
        </authorList>
    </citation>
    <scope>NUCLEOTIDE SEQUENCE [LARGE SCALE GENOMIC DNA]</scope>
    <source>
        <strain evidence="1 2">DSM 43913</strain>
    </source>
</reference>
<organism evidence="1 2">
    <name type="scientific">Micromonospora echinofusca</name>
    <dbReference type="NCBI Taxonomy" id="47858"/>
    <lineage>
        <taxon>Bacteria</taxon>
        <taxon>Bacillati</taxon>
        <taxon>Actinomycetota</taxon>
        <taxon>Actinomycetes</taxon>
        <taxon>Micromonosporales</taxon>
        <taxon>Micromonosporaceae</taxon>
        <taxon>Micromonospora</taxon>
    </lineage>
</organism>
<protein>
    <recommendedName>
        <fullName evidence="3">DUF2690 domain-containing protein</fullName>
    </recommendedName>
</protein>
<proteinExistence type="predicted"/>
<dbReference type="InterPro" id="IPR021224">
    <property type="entry name" value="DUF2690"/>
</dbReference>
<dbReference type="AlphaFoldDB" id="A0A1C5GIC7"/>
<sequence length="171" mass="19237">MARTQMSRLGARPDRHSWRSRLMVVMAMGVAIVMGFQAPAMAATSGCGSVCDRKDPDTYFATVDGKTMRCNFIDVETPYSATYVELRYSPFCRTAWARQTGSFGWLSGVLVQSYNSNGTLRMTVDDTGSSGSWSLMVNDKGMTARACFYQYDTEWDYEAGNRRIMYCTARY</sequence>
<name>A0A1C5GIC7_MICEH</name>
<dbReference type="Proteomes" id="UP000198251">
    <property type="component" value="Chromosome I"/>
</dbReference>
<keyword evidence="2" id="KW-1185">Reference proteome</keyword>
<dbReference type="EMBL" id="LT607733">
    <property type="protein sequence ID" value="SCG19342.1"/>
    <property type="molecule type" value="Genomic_DNA"/>
</dbReference>
<evidence type="ECO:0000313" key="2">
    <source>
        <dbReference type="Proteomes" id="UP000198251"/>
    </source>
</evidence>
<evidence type="ECO:0008006" key="3">
    <source>
        <dbReference type="Google" id="ProtNLM"/>
    </source>
</evidence>
<evidence type="ECO:0000313" key="1">
    <source>
        <dbReference type="EMBL" id="SCG19342.1"/>
    </source>
</evidence>
<accession>A0A1C5GIC7</accession>
<dbReference type="Pfam" id="PF10901">
    <property type="entry name" value="DUF2690"/>
    <property type="match status" value="1"/>
</dbReference>
<gene>
    <name evidence="1" type="ORF">GA0070610_5712</name>
</gene>